<feature type="domain" description="Aminomethyltransferase C-terminal" evidence="2">
    <location>
        <begin position="283"/>
        <end position="361"/>
    </location>
</feature>
<dbReference type="Pfam" id="PF01571">
    <property type="entry name" value="GCV_T"/>
    <property type="match status" value="1"/>
</dbReference>
<dbReference type="InterPro" id="IPR028896">
    <property type="entry name" value="GcvT/YgfZ/DmdA"/>
</dbReference>
<feature type="domain" description="GCVT N-terminal" evidence="1">
    <location>
        <begin position="37"/>
        <end position="264"/>
    </location>
</feature>
<reference evidence="3" key="1">
    <citation type="submission" date="2022-01" db="EMBL/GenBank/DDBJ databases">
        <authorList>
            <person name="Jo J.-H."/>
            <person name="Im W.-T."/>
        </authorList>
    </citation>
    <scope>NUCLEOTIDE SEQUENCE</scope>
    <source>
        <strain evidence="3">I2-34</strain>
    </source>
</reference>
<dbReference type="PIRSF" id="PIRSF006487">
    <property type="entry name" value="GcvT"/>
    <property type="match status" value="1"/>
</dbReference>
<dbReference type="InterPro" id="IPR027266">
    <property type="entry name" value="TrmE/GcvT-like"/>
</dbReference>
<protein>
    <submittedName>
        <fullName evidence="3">Aminomethyltransferase family protein</fullName>
    </submittedName>
</protein>
<dbReference type="InterPro" id="IPR006222">
    <property type="entry name" value="GCVT_N"/>
</dbReference>
<dbReference type="SUPFAM" id="SSF103025">
    <property type="entry name" value="Folate-binding domain"/>
    <property type="match status" value="1"/>
</dbReference>
<dbReference type="InterPro" id="IPR029043">
    <property type="entry name" value="GcvT/YgfZ_C"/>
</dbReference>
<name>A0ABS9L5M9_9MICC</name>
<organism evidence="3 4">
    <name type="scientific">Arthrobacter hankyongi</name>
    <dbReference type="NCBI Taxonomy" id="2904801"/>
    <lineage>
        <taxon>Bacteria</taxon>
        <taxon>Bacillati</taxon>
        <taxon>Actinomycetota</taxon>
        <taxon>Actinomycetes</taxon>
        <taxon>Micrococcales</taxon>
        <taxon>Micrococcaceae</taxon>
        <taxon>Arthrobacter</taxon>
    </lineage>
</organism>
<dbReference type="InterPro" id="IPR013977">
    <property type="entry name" value="GcvT_C"/>
</dbReference>
<dbReference type="PANTHER" id="PTHR43757:SF2">
    <property type="entry name" value="AMINOMETHYLTRANSFERASE, MITOCHONDRIAL"/>
    <property type="match status" value="1"/>
</dbReference>
<keyword evidence="4" id="KW-1185">Reference proteome</keyword>
<evidence type="ECO:0000259" key="1">
    <source>
        <dbReference type="Pfam" id="PF01571"/>
    </source>
</evidence>
<dbReference type="Pfam" id="PF08669">
    <property type="entry name" value="GCV_T_C"/>
    <property type="match status" value="1"/>
</dbReference>
<dbReference type="Proteomes" id="UP001165368">
    <property type="component" value="Unassembled WGS sequence"/>
</dbReference>
<dbReference type="Gene3D" id="3.30.1360.120">
    <property type="entry name" value="Probable tRNA modification gtpase trme, domain 1"/>
    <property type="match status" value="1"/>
</dbReference>
<dbReference type="PANTHER" id="PTHR43757">
    <property type="entry name" value="AMINOMETHYLTRANSFERASE"/>
    <property type="match status" value="1"/>
</dbReference>
<evidence type="ECO:0000259" key="2">
    <source>
        <dbReference type="Pfam" id="PF08669"/>
    </source>
</evidence>
<dbReference type="SUPFAM" id="SSF101790">
    <property type="entry name" value="Aminomethyltransferase beta-barrel domain"/>
    <property type="match status" value="1"/>
</dbReference>
<dbReference type="RefSeq" id="WP_237819463.1">
    <property type="nucleotide sequence ID" value="NZ_JAKLTQ010000004.1"/>
</dbReference>
<evidence type="ECO:0000313" key="3">
    <source>
        <dbReference type="EMBL" id="MCG2621843.1"/>
    </source>
</evidence>
<proteinExistence type="predicted"/>
<sequence length="369" mass="40168">MPVELEPNPTTARFADRVSEWADSFGRPFALHYGDPAKEYKALREAVVALEYSTIRKWFVEGPDAVAAVDKVFSRNVKALPVGRVAYGVFTDDDGFMIEDVTVVKLSPESVLVLGGEQLTQQQLEQAVPEGTTVTDRRAEFAAVSLQGPLSRTLLQRLTTADVSNEALPYYGALLDVEVADVPATILRLGFTAELGYEVMVPVEHTDTLWDAILAQRDLGIELMGLEAILVARTEAGMVMNEYEYDRSTTPYECRLGWTVDFEKGPFQGRDALLAKKNNVRARLVSVETTAAADGLDGRPLLLDGQPVGRVSMAVSSPALGGRTLALARVDTAHARIGTALEIDTDQGPAAATVRRTPAYDPERTRVKS</sequence>
<comment type="caution">
    <text evidence="3">The sequence shown here is derived from an EMBL/GenBank/DDBJ whole genome shotgun (WGS) entry which is preliminary data.</text>
</comment>
<accession>A0ABS9L5M9</accession>
<evidence type="ECO:0000313" key="4">
    <source>
        <dbReference type="Proteomes" id="UP001165368"/>
    </source>
</evidence>
<dbReference type="EMBL" id="JAKLTQ010000004">
    <property type="protein sequence ID" value="MCG2621843.1"/>
    <property type="molecule type" value="Genomic_DNA"/>
</dbReference>
<gene>
    <name evidence="3" type="ORF">LVY72_07920</name>
</gene>